<evidence type="ECO:0000313" key="2">
    <source>
        <dbReference type="EMBL" id="OIJ20008.1"/>
    </source>
</evidence>
<dbReference type="EMBL" id="MLQS01000017">
    <property type="protein sequence ID" value="OIJ20008.1"/>
    <property type="molecule type" value="Genomic_DNA"/>
</dbReference>
<sequence>MEDGETTVYLQGTVHAGTEDFYPFHETIEQAYEEADVVVPEIDITDLDLMAVQTLIVELGLFQDGSKLEDHLPQEVYSKISDTLDDLGLPLEMFESYQPWLLAITIQQLILEKLDYIHGVDEYFLIRANDDGKEIIELESMESQFQIFADMSLDLQIEFLEDSLSNIEEYEEEMIELFTYYKNGDIDGLLELLIEVEGLNESEEAQKFTEALNDKRNYEMAEKIIEFLQEDSDKTYFVIVGSLHLIMEPHIVSILEAEGYEVEHIH</sequence>
<evidence type="ECO:0008006" key="4">
    <source>
        <dbReference type="Google" id="ProtNLM"/>
    </source>
</evidence>
<dbReference type="InterPro" id="IPR047111">
    <property type="entry name" value="YbaP-like"/>
</dbReference>
<gene>
    <name evidence="2" type="ORF">BKP45_10700</name>
    <name evidence="1" type="ORF">BKP45_16415</name>
</gene>
<name>A0A1S2M2C4_9BACI</name>
<dbReference type="EMBL" id="MLQS01000030">
    <property type="protein sequence ID" value="OIJ18563.1"/>
    <property type="molecule type" value="Genomic_DNA"/>
</dbReference>
<dbReference type="STRING" id="472963.BKP45_10700"/>
<protein>
    <recommendedName>
        <fullName evidence="4">TraB/GumN family protein</fullName>
    </recommendedName>
</protein>
<comment type="caution">
    <text evidence="1">The sequence shown here is derived from an EMBL/GenBank/DDBJ whole genome shotgun (WGS) entry which is preliminary data.</text>
</comment>
<dbReference type="AlphaFoldDB" id="A0A1S2M2C4"/>
<evidence type="ECO:0000313" key="3">
    <source>
        <dbReference type="Proteomes" id="UP000180057"/>
    </source>
</evidence>
<evidence type="ECO:0000313" key="1">
    <source>
        <dbReference type="EMBL" id="OIJ18563.1"/>
    </source>
</evidence>
<proteinExistence type="predicted"/>
<dbReference type="PANTHER" id="PTHR40590:SF1">
    <property type="entry name" value="CYTOPLASMIC PROTEIN"/>
    <property type="match status" value="1"/>
</dbReference>
<dbReference type="CDD" id="cd14789">
    <property type="entry name" value="Tiki"/>
    <property type="match status" value="1"/>
</dbReference>
<reference evidence="1 3" key="1">
    <citation type="submission" date="2016-10" db="EMBL/GenBank/DDBJ databases">
        <title>Draft genome sequences of four alkaliphilic bacteria belonging to the Anaerobacillus genus.</title>
        <authorList>
            <person name="Bassil N.M."/>
            <person name="Lloyd J.R."/>
        </authorList>
    </citation>
    <scope>NUCLEOTIDE SEQUENCE [LARGE SCALE GENOMIC DNA]</scope>
    <source>
        <strain evidence="1 3">DSM 22531</strain>
    </source>
</reference>
<dbReference type="InterPro" id="IPR002816">
    <property type="entry name" value="TraB/PrgY/GumN_fam"/>
</dbReference>
<dbReference type="Pfam" id="PF01963">
    <property type="entry name" value="TraB_PrgY_gumN"/>
    <property type="match status" value="1"/>
</dbReference>
<organism evidence="1 3">
    <name type="scientific">Anaerobacillus alkalidiazotrophicus</name>
    <dbReference type="NCBI Taxonomy" id="472963"/>
    <lineage>
        <taxon>Bacteria</taxon>
        <taxon>Bacillati</taxon>
        <taxon>Bacillota</taxon>
        <taxon>Bacilli</taxon>
        <taxon>Bacillales</taxon>
        <taxon>Bacillaceae</taxon>
        <taxon>Anaerobacillus</taxon>
    </lineage>
</organism>
<keyword evidence="3" id="KW-1185">Reference proteome</keyword>
<accession>A0A1S2M2C4</accession>
<dbReference type="Proteomes" id="UP000180057">
    <property type="component" value="Unassembled WGS sequence"/>
</dbReference>
<dbReference type="PANTHER" id="PTHR40590">
    <property type="entry name" value="CYTOPLASMIC PROTEIN-RELATED"/>
    <property type="match status" value="1"/>
</dbReference>